<evidence type="ECO:0000256" key="5">
    <source>
        <dbReference type="ARBA" id="ARBA00023136"/>
    </source>
</evidence>
<dbReference type="InterPro" id="IPR017039">
    <property type="entry name" value="Virul_fac_BrkB"/>
</dbReference>
<feature type="transmembrane region" description="Helical" evidence="7">
    <location>
        <begin position="229"/>
        <end position="253"/>
    </location>
</feature>
<accession>A0ABP7KSJ6</accession>
<feature type="region of interest" description="Disordered" evidence="6">
    <location>
        <begin position="295"/>
        <end position="349"/>
    </location>
</feature>
<evidence type="ECO:0000256" key="2">
    <source>
        <dbReference type="ARBA" id="ARBA00022475"/>
    </source>
</evidence>
<evidence type="ECO:0000256" key="6">
    <source>
        <dbReference type="SAM" id="MobiDB-lite"/>
    </source>
</evidence>
<keyword evidence="3 7" id="KW-0812">Transmembrane</keyword>
<gene>
    <name evidence="8" type="ORF">GCM10022276_01600</name>
</gene>
<keyword evidence="2" id="KW-1003">Cell membrane</keyword>
<evidence type="ECO:0000313" key="8">
    <source>
        <dbReference type="EMBL" id="GAA3886211.1"/>
    </source>
</evidence>
<keyword evidence="5 7" id="KW-0472">Membrane</keyword>
<evidence type="ECO:0000256" key="7">
    <source>
        <dbReference type="SAM" id="Phobius"/>
    </source>
</evidence>
<dbReference type="Proteomes" id="UP001500827">
    <property type="component" value="Unassembled WGS sequence"/>
</dbReference>
<feature type="transmembrane region" description="Helical" evidence="7">
    <location>
        <begin position="115"/>
        <end position="140"/>
    </location>
</feature>
<evidence type="ECO:0000313" key="9">
    <source>
        <dbReference type="Proteomes" id="UP001500827"/>
    </source>
</evidence>
<protein>
    <submittedName>
        <fullName evidence="8">YihY/virulence factor BrkB family protein</fullName>
    </submittedName>
</protein>
<feature type="transmembrane region" description="Helical" evidence="7">
    <location>
        <begin position="197"/>
        <end position="217"/>
    </location>
</feature>
<dbReference type="PIRSF" id="PIRSF035875">
    <property type="entry name" value="RNase_BN"/>
    <property type="match status" value="1"/>
</dbReference>
<dbReference type="EMBL" id="BAABBM010000001">
    <property type="protein sequence ID" value="GAA3886211.1"/>
    <property type="molecule type" value="Genomic_DNA"/>
</dbReference>
<dbReference type="RefSeq" id="WP_344697793.1">
    <property type="nucleotide sequence ID" value="NZ_BAABBM010000001.1"/>
</dbReference>
<name>A0ABP7KSJ6_9SPHN</name>
<keyword evidence="9" id="KW-1185">Reference proteome</keyword>
<feature type="compositionally biased region" description="Basic and acidic residues" evidence="6">
    <location>
        <begin position="324"/>
        <end position="336"/>
    </location>
</feature>
<feature type="transmembrane region" description="Helical" evidence="7">
    <location>
        <begin position="152"/>
        <end position="177"/>
    </location>
</feature>
<evidence type="ECO:0000256" key="4">
    <source>
        <dbReference type="ARBA" id="ARBA00022989"/>
    </source>
</evidence>
<dbReference type="PANTHER" id="PTHR30213:SF0">
    <property type="entry name" value="UPF0761 MEMBRANE PROTEIN YIHY"/>
    <property type="match status" value="1"/>
</dbReference>
<feature type="transmembrane region" description="Helical" evidence="7">
    <location>
        <begin position="42"/>
        <end position="71"/>
    </location>
</feature>
<dbReference type="Pfam" id="PF03631">
    <property type="entry name" value="Virul_fac_BrkB"/>
    <property type="match status" value="1"/>
</dbReference>
<evidence type="ECO:0000256" key="1">
    <source>
        <dbReference type="ARBA" id="ARBA00004651"/>
    </source>
</evidence>
<feature type="transmembrane region" description="Helical" evidence="7">
    <location>
        <begin position="259"/>
        <end position="282"/>
    </location>
</feature>
<evidence type="ECO:0000256" key="3">
    <source>
        <dbReference type="ARBA" id="ARBA00022692"/>
    </source>
</evidence>
<comment type="caution">
    <text evidence="8">The sequence shown here is derived from an EMBL/GenBank/DDBJ whole genome shotgun (WGS) entry which is preliminary data.</text>
</comment>
<reference evidence="9" key="1">
    <citation type="journal article" date="2019" name="Int. J. Syst. Evol. Microbiol.">
        <title>The Global Catalogue of Microorganisms (GCM) 10K type strain sequencing project: providing services to taxonomists for standard genome sequencing and annotation.</title>
        <authorList>
            <consortium name="The Broad Institute Genomics Platform"/>
            <consortium name="The Broad Institute Genome Sequencing Center for Infectious Disease"/>
            <person name="Wu L."/>
            <person name="Ma J."/>
        </authorList>
    </citation>
    <scope>NUCLEOTIDE SEQUENCE [LARGE SCALE GENOMIC DNA]</scope>
    <source>
        <strain evidence="9">JCM 17543</strain>
    </source>
</reference>
<dbReference type="PANTHER" id="PTHR30213">
    <property type="entry name" value="INNER MEMBRANE PROTEIN YHJD"/>
    <property type="match status" value="1"/>
</dbReference>
<organism evidence="8 9">
    <name type="scientific">Sphingomonas limnosediminicola</name>
    <dbReference type="NCBI Taxonomy" id="940133"/>
    <lineage>
        <taxon>Bacteria</taxon>
        <taxon>Pseudomonadati</taxon>
        <taxon>Pseudomonadota</taxon>
        <taxon>Alphaproteobacteria</taxon>
        <taxon>Sphingomonadales</taxon>
        <taxon>Sphingomonadaceae</taxon>
        <taxon>Sphingomonas</taxon>
    </lineage>
</organism>
<comment type="subcellular location">
    <subcellularLocation>
        <location evidence="1">Cell membrane</location>
        <topology evidence="1">Multi-pass membrane protein</topology>
    </subcellularLocation>
</comment>
<keyword evidence="4 7" id="KW-1133">Transmembrane helix</keyword>
<sequence length="349" mass="37383">MADQPEIIDPHGHLADAPSEMPKAAWKQILARTYKRTWDDNVGLVAAGVAFYGFFALLSLLGLIVLVYGFFADRGNVVEHMRVLTAILPNDVATLIGDQLMTAVRSSEGIKGLGILLAIVVALYGGSNGAAAVITALNIAYEEKDTRSLLRFYVLAVSMTVIAVVVALVALAGTAALALLQEILPQASPALITVGEVGGYVLLAFIAAGIASVLYRFGPARENAKWRWITPGSLFSAISWLILTALFGVYLSYFTDYDASYGSLAAAVALLTWMYFCAYAFVFGAELNSEIEHQTAKDSTTGLPKPLGERGAWAADNVATDETAQDRPEEVREGERLTQASPTIAEKEN</sequence>
<proteinExistence type="predicted"/>